<reference evidence="14" key="1">
    <citation type="submission" date="2020-11" db="EMBL/GenBank/DDBJ databases">
        <authorList>
            <person name="Tran Van P."/>
        </authorList>
    </citation>
    <scope>NUCLEOTIDE SEQUENCE</scope>
</reference>
<dbReference type="EMBL" id="CAJPEV010000179">
    <property type="protein sequence ID" value="CAG0881913.1"/>
    <property type="molecule type" value="Genomic_DNA"/>
</dbReference>
<dbReference type="EC" id="2.5.1.59" evidence="3"/>
<evidence type="ECO:0000256" key="10">
    <source>
        <dbReference type="ARBA" id="ARBA00041392"/>
    </source>
</evidence>
<evidence type="ECO:0000256" key="11">
    <source>
        <dbReference type="ARBA" id="ARBA00042436"/>
    </source>
</evidence>
<evidence type="ECO:0000256" key="6">
    <source>
        <dbReference type="ARBA" id="ARBA00022679"/>
    </source>
</evidence>
<evidence type="ECO:0000256" key="9">
    <source>
        <dbReference type="ARBA" id="ARBA00040965"/>
    </source>
</evidence>
<dbReference type="PROSITE" id="PS51147">
    <property type="entry name" value="PFTA"/>
    <property type="match status" value="5"/>
</dbReference>
<evidence type="ECO:0000256" key="3">
    <source>
        <dbReference type="ARBA" id="ARBA00012700"/>
    </source>
</evidence>
<dbReference type="Gene3D" id="1.25.40.120">
    <property type="entry name" value="Protein prenylyltransferase"/>
    <property type="match status" value="1"/>
</dbReference>
<evidence type="ECO:0000256" key="13">
    <source>
        <dbReference type="ARBA" id="ARBA00043219"/>
    </source>
</evidence>
<dbReference type="GO" id="GO:0004662">
    <property type="term" value="F:CAAX-protein geranylgeranyltransferase activity"/>
    <property type="evidence" value="ECO:0007669"/>
    <property type="project" value="UniProtKB-EC"/>
</dbReference>
<accession>A0A7R8ZZ66</accession>
<keyword evidence="6" id="KW-0808">Transferase</keyword>
<keyword evidence="15" id="KW-1185">Reference proteome</keyword>
<dbReference type="SUPFAM" id="SSF48439">
    <property type="entry name" value="Protein prenylyltransferase"/>
    <property type="match status" value="1"/>
</dbReference>
<evidence type="ECO:0000256" key="8">
    <source>
        <dbReference type="ARBA" id="ARBA00022842"/>
    </source>
</evidence>
<evidence type="ECO:0000313" key="15">
    <source>
        <dbReference type="Proteomes" id="UP000677054"/>
    </source>
</evidence>
<dbReference type="PANTHER" id="PTHR11129:SF1">
    <property type="entry name" value="PROTEIN FARNESYLTRANSFERASE_GERANYLGERANYLTRANSFERASE TYPE-1 SUBUNIT ALPHA"/>
    <property type="match status" value="1"/>
</dbReference>
<dbReference type="GO" id="GO:0005965">
    <property type="term" value="C:protein farnesyltransferase complex"/>
    <property type="evidence" value="ECO:0007669"/>
    <property type="project" value="TreeGrafter"/>
</dbReference>
<dbReference type="AlphaFoldDB" id="A0A7R8ZZ66"/>
<evidence type="ECO:0000313" key="14">
    <source>
        <dbReference type="EMBL" id="CAD7241817.1"/>
    </source>
</evidence>
<proteinExistence type="inferred from homology"/>
<dbReference type="EC" id="2.5.1.58" evidence="4"/>
<sequence length="331" mass="39554">MSEFQKTEAGTEDEEDFTFYRDRPEWKDVKPVPQDDGPHAVVAILYSEKFKDVHDYFRAVTRIGETSERALELTKDAIELNPANYTVWQYRRKLLRELGKDLYEELTFVRGHIEQQPKNYQVWHHRHVLVEWLQDPLLEKRFTEMMLSQDAKNYHAWQHRTWVVKAFQLYEGELDFTDQLLKEDVRNNSAWNYRFFLMLYPKKADDETAKKEILYTMKAISRVTHNESAWNYLRGLMVKLCACNPNVLDMIWDFCLELKKSGTDSPHLLAFMIDILDARMEASIENRQENLKSAQGLCRLLAQEKDKIREQYWLYQSDWLQCKYIPSSVDE</sequence>
<evidence type="ECO:0000256" key="5">
    <source>
        <dbReference type="ARBA" id="ARBA00022602"/>
    </source>
</evidence>
<dbReference type="PANTHER" id="PTHR11129">
    <property type="entry name" value="PROTEIN FARNESYLTRANSFERASE ALPHA SUBUNIT/RAB GERANYLGERANYL TRANSFERASE ALPHA SUBUNIT"/>
    <property type="match status" value="1"/>
</dbReference>
<keyword evidence="5" id="KW-0637">Prenyltransferase</keyword>
<organism evidence="14">
    <name type="scientific">Darwinula stevensoni</name>
    <dbReference type="NCBI Taxonomy" id="69355"/>
    <lineage>
        <taxon>Eukaryota</taxon>
        <taxon>Metazoa</taxon>
        <taxon>Ecdysozoa</taxon>
        <taxon>Arthropoda</taxon>
        <taxon>Crustacea</taxon>
        <taxon>Oligostraca</taxon>
        <taxon>Ostracoda</taxon>
        <taxon>Podocopa</taxon>
        <taxon>Podocopida</taxon>
        <taxon>Darwinulocopina</taxon>
        <taxon>Darwinuloidea</taxon>
        <taxon>Darwinulidae</taxon>
        <taxon>Darwinula</taxon>
    </lineage>
</organism>
<keyword evidence="7" id="KW-0677">Repeat</keyword>
<keyword evidence="8" id="KW-0460">Magnesium</keyword>
<dbReference type="Pfam" id="PF01239">
    <property type="entry name" value="PPTA"/>
    <property type="match status" value="5"/>
</dbReference>
<evidence type="ECO:0000256" key="1">
    <source>
        <dbReference type="ARBA" id="ARBA00001946"/>
    </source>
</evidence>
<dbReference type="GO" id="GO:0005953">
    <property type="term" value="C:CAAX-protein geranylgeranyltransferase complex"/>
    <property type="evidence" value="ECO:0007669"/>
    <property type="project" value="TreeGrafter"/>
</dbReference>
<comment type="cofactor">
    <cofactor evidence="1">
        <name>Mg(2+)</name>
        <dbReference type="ChEBI" id="CHEBI:18420"/>
    </cofactor>
</comment>
<name>A0A7R8ZZ66_9CRUS</name>
<dbReference type="Proteomes" id="UP000677054">
    <property type="component" value="Unassembled WGS sequence"/>
</dbReference>
<protein>
    <recommendedName>
        <fullName evidence="9">Protein farnesyltransferase/geranylgeranyltransferase type-1 subunit alpha</fullName>
        <ecNumber evidence="4">2.5.1.58</ecNumber>
        <ecNumber evidence="3">2.5.1.59</ecNumber>
    </recommendedName>
    <alternativeName>
        <fullName evidence="12">CAAX farnesyltransferase subunit alpha</fullName>
    </alternativeName>
    <alternativeName>
        <fullName evidence="11">FTase-alpha</fullName>
    </alternativeName>
    <alternativeName>
        <fullName evidence="10">Ras proteins prenyltransferase subunit alpha</fullName>
    </alternativeName>
    <alternativeName>
        <fullName evidence="13">Type I protein geranyl-geranyltransferase subunit alpha</fullName>
    </alternativeName>
</protein>
<dbReference type="InterPro" id="IPR002088">
    <property type="entry name" value="Prenyl_trans_a"/>
</dbReference>
<dbReference type="EMBL" id="LR899696">
    <property type="protein sequence ID" value="CAD7241817.1"/>
    <property type="molecule type" value="Genomic_DNA"/>
</dbReference>
<comment type="similarity">
    <text evidence="2">Belongs to the protein prenyltransferase subunit alpha family.</text>
</comment>
<dbReference type="OrthoDB" id="272289at2759"/>
<dbReference type="GO" id="GO:0004660">
    <property type="term" value="F:protein farnesyltransferase activity"/>
    <property type="evidence" value="ECO:0007669"/>
    <property type="project" value="UniProtKB-EC"/>
</dbReference>
<evidence type="ECO:0000256" key="7">
    <source>
        <dbReference type="ARBA" id="ARBA00022737"/>
    </source>
</evidence>
<evidence type="ECO:0000256" key="12">
    <source>
        <dbReference type="ARBA" id="ARBA00043086"/>
    </source>
</evidence>
<evidence type="ECO:0000256" key="4">
    <source>
        <dbReference type="ARBA" id="ARBA00012702"/>
    </source>
</evidence>
<evidence type="ECO:0000256" key="2">
    <source>
        <dbReference type="ARBA" id="ARBA00006734"/>
    </source>
</evidence>
<gene>
    <name evidence="14" type="ORF">DSTB1V02_LOCUS1795</name>
</gene>